<dbReference type="InterPro" id="IPR011032">
    <property type="entry name" value="GroES-like_sf"/>
</dbReference>
<dbReference type="SUPFAM" id="SSF50129">
    <property type="entry name" value="GroES-like"/>
    <property type="match status" value="1"/>
</dbReference>
<dbReference type="GeneID" id="110981737"/>
<keyword evidence="3" id="KW-1185">Reference proteome</keyword>
<evidence type="ECO:0000256" key="1">
    <source>
        <dbReference type="ARBA" id="ARBA00022857"/>
    </source>
</evidence>
<keyword evidence="1" id="KW-0521">NADP</keyword>
<dbReference type="GO" id="GO:0005829">
    <property type="term" value="C:cytosol"/>
    <property type="evidence" value="ECO:0007669"/>
    <property type="project" value="TreeGrafter"/>
</dbReference>
<dbReference type="CDD" id="cd08253">
    <property type="entry name" value="zeta_crystallin"/>
    <property type="match status" value="1"/>
</dbReference>
<dbReference type="InterPro" id="IPR013149">
    <property type="entry name" value="ADH-like_C"/>
</dbReference>
<dbReference type="GO" id="GO:0070402">
    <property type="term" value="F:NADPH binding"/>
    <property type="evidence" value="ECO:0007669"/>
    <property type="project" value="TreeGrafter"/>
</dbReference>
<evidence type="ECO:0000313" key="3">
    <source>
        <dbReference type="Proteomes" id="UP000694845"/>
    </source>
</evidence>
<dbReference type="GO" id="GO:0003960">
    <property type="term" value="F:quinone reductase (NADPH) activity"/>
    <property type="evidence" value="ECO:0007669"/>
    <property type="project" value="TreeGrafter"/>
</dbReference>
<name>A0A8B7YRD1_ACAPL</name>
<dbReference type="GO" id="GO:0003730">
    <property type="term" value="F:mRNA 3'-UTR binding"/>
    <property type="evidence" value="ECO:0007669"/>
    <property type="project" value="TreeGrafter"/>
</dbReference>
<dbReference type="SUPFAM" id="SSF51735">
    <property type="entry name" value="NAD(P)-binding Rossmann-fold domains"/>
    <property type="match status" value="1"/>
</dbReference>
<dbReference type="Gene3D" id="3.40.50.720">
    <property type="entry name" value="NAD(P)-binding Rossmann-like Domain"/>
    <property type="match status" value="1"/>
</dbReference>
<proteinExistence type="predicted"/>
<dbReference type="OMA" id="IYLYQVQ"/>
<reference evidence="4 5" key="1">
    <citation type="submission" date="2025-04" db="UniProtKB">
        <authorList>
            <consortium name="RefSeq"/>
        </authorList>
    </citation>
    <scope>IDENTIFICATION</scope>
</reference>
<dbReference type="Pfam" id="PF08240">
    <property type="entry name" value="ADH_N"/>
    <property type="match status" value="1"/>
</dbReference>
<dbReference type="PANTHER" id="PTHR44154:SF1">
    <property type="entry name" value="QUINONE OXIDOREDUCTASE"/>
    <property type="match status" value="1"/>
</dbReference>
<dbReference type="KEGG" id="aplc:110981737"/>
<dbReference type="RefSeq" id="XP_022095248.1">
    <property type="nucleotide sequence ID" value="XM_022239556.1"/>
</dbReference>
<dbReference type="AlphaFoldDB" id="A0A8B7YRD1"/>
<dbReference type="PANTHER" id="PTHR44154">
    <property type="entry name" value="QUINONE OXIDOREDUCTASE"/>
    <property type="match status" value="1"/>
</dbReference>
<dbReference type="Proteomes" id="UP000694845">
    <property type="component" value="Unplaced"/>
</dbReference>
<dbReference type="OrthoDB" id="3941538at2759"/>
<dbReference type="RefSeq" id="XP_022095246.1">
    <property type="nucleotide sequence ID" value="XM_022239554.1"/>
</dbReference>
<gene>
    <name evidence="4 5 6" type="primary">LOC110981737</name>
</gene>
<dbReference type="Pfam" id="PF00107">
    <property type="entry name" value="ADH_zinc_N"/>
    <property type="match status" value="1"/>
</dbReference>
<evidence type="ECO:0000313" key="4">
    <source>
        <dbReference type="RefSeq" id="XP_022095246.1"/>
    </source>
</evidence>
<evidence type="ECO:0000313" key="5">
    <source>
        <dbReference type="RefSeq" id="XP_022095247.1"/>
    </source>
</evidence>
<sequence length="324" mass="35046">MNAVVIEKYGGPEVLQFSSDVEVPTPDANQVLVRMKAAGINSADSRIREGNYLQKMFKPGEILGVDGAGIVETVGDGVTNFKPGDRVYLLLGKTGTYAQYVLANENNVYLLHDKLSFKEGAVMAVPYFTAYRALVQRAKLEKGETVLIQGASGQVGLACLQIARWLGAGYIVGTAGTPEGRNLALKMRADAAIDYRAEDFQDKLKEAFSDKDIDVIIEMNSDINLELDIEVIGHGGRIVVVGKRGETTCNPGKLITTEASVMGSGLKQSTESQRIAIATALYEAAGEGWVRPHVNKEYTLDEAEKAHTEMESRRGGVGKSIFIL</sequence>
<dbReference type="InterPro" id="IPR020843">
    <property type="entry name" value="ER"/>
</dbReference>
<dbReference type="InterPro" id="IPR051603">
    <property type="entry name" value="Zinc-ADH_QOR/CCCR"/>
</dbReference>
<evidence type="ECO:0000259" key="2">
    <source>
        <dbReference type="SMART" id="SM00829"/>
    </source>
</evidence>
<protein>
    <submittedName>
        <fullName evidence="4 5">Quinone oxidoreductase-like</fullName>
    </submittedName>
</protein>
<dbReference type="RefSeq" id="XP_022095247.1">
    <property type="nucleotide sequence ID" value="XM_022239555.1"/>
</dbReference>
<dbReference type="FunFam" id="3.40.50.720:FF:000244">
    <property type="entry name" value="quinone oxidoreductase"/>
    <property type="match status" value="1"/>
</dbReference>
<dbReference type="InterPro" id="IPR013154">
    <property type="entry name" value="ADH-like_N"/>
</dbReference>
<dbReference type="SMART" id="SM00829">
    <property type="entry name" value="PKS_ER"/>
    <property type="match status" value="1"/>
</dbReference>
<evidence type="ECO:0000313" key="6">
    <source>
        <dbReference type="RefSeq" id="XP_022095248.1"/>
    </source>
</evidence>
<dbReference type="InterPro" id="IPR036291">
    <property type="entry name" value="NAD(P)-bd_dom_sf"/>
</dbReference>
<organism evidence="3 5">
    <name type="scientific">Acanthaster planci</name>
    <name type="common">Crown-of-thorns starfish</name>
    <dbReference type="NCBI Taxonomy" id="133434"/>
    <lineage>
        <taxon>Eukaryota</taxon>
        <taxon>Metazoa</taxon>
        <taxon>Echinodermata</taxon>
        <taxon>Eleutherozoa</taxon>
        <taxon>Asterozoa</taxon>
        <taxon>Asteroidea</taxon>
        <taxon>Valvatacea</taxon>
        <taxon>Valvatida</taxon>
        <taxon>Acanthasteridae</taxon>
        <taxon>Acanthaster</taxon>
    </lineage>
</organism>
<dbReference type="Gene3D" id="3.90.180.10">
    <property type="entry name" value="Medium-chain alcohol dehydrogenases, catalytic domain"/>
    <property type="match status" value="1"/>
</dbReference>
<accession>A0A8B7YRD1</accession>
<feature type="domain" description="Enoyl reductase (ER)" evidence="2">
    <location>
        <begin position="10"/>
        <end position="322"/>
    </location>
</feature>